<comment type="caution">
    <text evidence="3">The sequence shown here is derived from an EMBL/GenBank/DDBJ whole genome shotgun (WGS) entry which is preliminary data.</text>
</comment>
<dbReference type="InterPro" id="IPR023213">
    <property type="entry name" value="CAT-like_dom_sf"/>
</dbReference>
<evidence type="ECO:0008006" key="5">
    <source>
        <dbReference type="Google" id="ProtNLM"/>
    </source>
</evidence>
<protein>
    <recommendedName>
        <fullName evidence="5">Trichothecene 3-O-acetyltransferase</fullName>
    </recommendedName>
</protein>
<evidence type="ECO:0000313" key="3">
    <source>
        <dbReference type="EMBL" id="MDI1485624.1"/>
    </source>
</evidence>
<dbReference type="AlphaFoldDB" id="A0AA43TS49"/>
<keyword evidence="1" id="KW-0808">Transferase</keyword>
<dbReference type="EMBL" id="JAPUFD010000002">
    <property type="protein sequence ID" value="MDI1485624.1"/>
    <property type="molecule type" value="Genomic_DNA"/>
</dbReference>
<evidence type="ECO:0000256" key="1">
    <source>
        <dbReference type="ARBA" id="ARBA00022679"/>
    </source>
</evidence>
<dbReference type="GO" id="GO:0016747">
    <property type="term" value="F:acyltransferase activity, transferring groups other than amino-acyl groups"/>
    <property type="evidence" value="ECO:0007669"/>
    <property type="project" value="TreeGrafter"/>
</dbReference>
<name>A0AA43TS49_9LECA</name>
<dbReference type="InterPro" id="IPR050317">
    <property type="entry name" value="Plant_Fungal_Acyltransferase"/>
</dbReference>
<accession>A0AA43TS49</accession>
<feature type="region of interest" description="Disordered" evidence="2">
    <location>
        <begin position="220"/>
        <end position="248"/>
    </location>
</feature>
<feature type="compositionally biased region" description="Basic and acidic residues" evidence="2">
    <location>
        <begin position="230"/>
        <end position="245"/>
    </location>
</feature>
<dbReference type="PANTHER" id="PTHR31642">
    <property type="entry name" value="TRICHOTHECENE 3-O-ACETYLTRANSFERASE"/>
    <property type="match status" value="1"/>
</dbReference>
<evidence type="ECO:0000256" key="2">
    <source>
        <dbReference type="SAM" id="MobiDB-lite"/>
    </source>
</evidence>
<gene>
    <name evidence="3" type="ORF">OHK93_003813</name>
</gene>
<sequence>MASTPSEPFILTPIDNIIPRVPVVKLLFLSSIPSIAAADTIAALRDGLGKTIEALPFLAGTTQVIPAASADKQQGKLCIAAPWRPLSEIFRVQDLSNDSTFDYASLRARNFPLGKLPAATLAPTPVMADPSKKPVFFIQANIVNGGIIVAMGTSHSFTDGNGAATVAKVWAAYCKGDDGSRYLTEDVMDRGLLMQNDHEAGTPTIEDYPEVNFSPAAARKMDPTTAAASDPKEHKQPDVYSEKGAKMPNNETIDNETLFFSQVKLAELKHKASPLDPSKDTGTPSWISTNDALCSLLALCVRSTSTATSPNSEDPGPLTIGMALNFRRLYDPPISSDYIGNAVHIVRFTLARPTKSSAGLAPTSPVWPMLATSAHRLRSSINSFNASRVKRLITLLNDVNIVPDISKVGYLTRAPDGESLTVTSWAKQGFYECDFGGRIGRVERVRMCSFAIPGLIVVAPERKGPPFEGKDEEGLEVMVGMERKRLEVLKDFPLIKHFATWVGKSCEHQEGDY</sequence>
<dbReference type="Proteomes" id="UP001161017">
    <property type="component" value="Unassembled WGS sequence"/>
</dbReference>
<evidence type="ECO:0000313" key="4">
    <source>
        <dbReference type="Proteomes" id="UP001161017"/>
    </source>
</evidence>
<proteinExistence type="predicted"/>
<dbReference type="PANTHER" id="PTHR31642:SF270">
    <property type="entry name" value="O-ACYLTRANSFERASE AUSQ"/>
    <property type="match status" value="1"/>
</dbReference>
<organism evidence="3 4">
    <name type="scientific">Ramalina farinacea</name>
    <dbReference type="NCBI Taxonomy" id="258253"/>
    <lineage>
        <taxon>Eukaryota</taxon>
        <taxon>Fungi</taxon>
        <taxon>Dikarya</taxon>
        <taxon>Ascomycota</taxon>
        <taxon>Pezizomycotina</taxon>
        <taxon>Lecanoromycetes</taxon>
        <taxon>OSLEUM clade</taxon>
        <taxon>Lecanoromycetidae</taxon>
        <taxon>Lecanorales</taxon>
        <taxon>Lecanorineae</taxon>
        <taxon>Ramalinaceae</taxon>
        <taxon>Ramalina</taxon>
    </lineage>
</organism>
<reference evidence="3" key="1">
    <citation type="journal article" date="2023" name="Genome Biol. Evol.">
        <title>First Whole Genome Sequence and Flow Cytometry Genome Size Data for the Lichen-Forming Fungus Ramalina farinacea (Ascomycota).</title>
        <authorList>
            <person name="Llewellyn T."/>
            <person name="Mian S."/>
            <person name="Hill R."/>
            <person name="Leitch I.J."/>
            <person name="Gaya E."/>
        </authorList>
    </citation>
    <scope>NUCLEOTIDE SEQUENCE</scope>
    <source>
        <strain evidence="3">LIQ254RAFAR</strain>
    </source>
</reference>
<dbReference type="Pfam" id="PF02458">
    <property type="entry name" value="Transferase"/>
    <property type="match status" value="1"/>
</dbReference>
<keyword evidence="4" id="KW-1185">Reference proteome</keyword>
<dbReference type="Gene3D" id="3.30.559.10">
    <property type="entry name" value="Chloramphenicol acetyltransferase-like domain"/>
    <property type="match status" value="2"/>
</dbReference>